<evidence type="ECO:0000313" key="17">
    <source>
        <dbReference type="EMBL" id="AMN09013.1"/>
    </source>
</evidence>
<dbReference type="GO" id="GO:0031966">
    <property type="term" value="C:mitochondrial membrane"/>
    <property type="evidence" value="ECO:0007669"/>
    <property type="project" value="UniProtKB-SubCell"/>
</dbReference>
<organism evidence="17">
    <name type="scientific">Cylindrotoma sp. ZK-2016</name>
    <dbReference type="NCBI Taxonomy" id="1808010"/>
    <lineage>
        <taxon>Eukaryota</taxon>
        <taxon>Metazoa</taxon>
        <taxon>Ecdysozoa</taxon>
        <taxon>Arthropoda</taxon>
        <taxon>Hexapoda</taxon>
        <taxon>Insecta</taxon>
        <taxon>Pterygota</taxon>
        <taxon>Neoptera</taxon>
        <taxon>Endopterygota</taxon>
        <taxon>Diptera</taxon>
        <taxon>Nematocera</taxon>
        <taxon>Tipuloidea</taxon>
        <taxon>Cylindrotoma</taxon>
    </lineage>
</organism>
<dbReference type="PANTHER" id="PTHR11435">
    <property type="entry name" value="NADH UBIQUINONE OXIDOREDUCTASE SUBUNIT ND6"/>
    <property type="match status" value="1"/>
</dbReference>
<evidence type="ECO:0000256" key="4">
    <source>
        <dbReference type="ARBA" id="ARBA00021095"/>
    </source>
</evidence>
<evidence type="ECO:0000256" key="1">
    <source>
        <dbReference type="ARBA" id="ARBA00004225"/>
    </source>
</evidence>
<evidence type="ECO:0000256" key="16">
    <source>
        <dbReference type="SAM" id="Phobius"/>
    </source>
</evidence>
<feature type="transmembrane region" description="Helical" evidence="16">
    <location>
        <begin position="143"/>
        <end position="162"/>
    </location>
</feature>
<comment type="similarity">
    <text evidence="2">Belongs to the complex I subunit 6 family.</text>
</comment>
<name>A0A192U5N5_9DIPT</name>
<dbReference type="PANTHER" id="PTHR11435:SF1">
    <property type="entry name" value="NADH-UBIQUINONE OXIDOREDUCTASE CHAIN 6"/>
    <property type="match status" value="1"/>
</dbReference>
<sequence>MLQLMLIILSMIISFIFIQMKHPLSMGLTLLIQTFMLCLITGFYSKTFWFSYVLFLIFMGGMLVLFIYVTTLASNEMFSLSLNLMIWTIAMIFSSSFIIMLLDLTMIQTMLMNMEMMLNESTINYLPENSLNLNKLYNFPTNMITLMMINYLFLTLIIIVKITNNFYGPLRQKN</sequence>
<keyword evidence="13 16" id="KW-0472">Membrane</keyword>
<reference evidence="17" key="1">
    <citation type="submission" date="2015-10" db="EMBL/GenBank/DDBJ databases">
        <title>Comparative mt genomics of the Tipuloidea (Diptera: Nematocera: Tipulomorpha) and its implications for the phylogeny of the Tipulomorpha.</title>
        <authorList>
            <person name="Zhang X."/>
            <person name="Kang Z."/>
            <person name="Mao M."/>
            <person name="Li X."/>
            <person name="Nakamura T."/>
            <person name="de Jong H."/>
            <person name="Wang M."/>
            <person name="Yang D."/>
        </authorList>
    </citation>
    <scope>NUCLEOTIDE SEQUENCE</scope>
</reference>
<comment type="catalytic activity">
    <reaction evidence="15">
        <text>a ubiquinone + NADH + 5 H(+)(in) = a ubiquinol + NAD(+) + 4 H(+)(out)</text>
        <dbReference type="Rhea" id="RHEA:29091"/>
        <dbReference type="Rhea" id="RHEA-COMP:9565"/>
        <dbReference type="Rhea" id="RHEA-COMP:9566"/>
        <dbReference type="ChEBI" id="CHEBI:15378"/>
        <dbReference type="ChEBI" id="CHEBI:16389"/>
        <dbReference type="ChEBI" id="CHEBI:17976"/>
        <dbReference type="ChEBI" id="CHEBI:57540"/>
        <dbReference type="ChEBI" id="CHEBI:57945"/>
        <dbReference type="EC" id="7.1.1.2"/>
    </reaction>
</comment>
<dbReference type="EMBL" id="KT970060">
    <property type="protein sequence ID" value="AMN09013.1"/>
    <property type="molecule type" value="Genomic_DNA"/>
</dbReference>
<protein>
    <recommendedName>
        <fullName evidence="4">NADH-ubiquinone oxidoreductase chain 6</fullName>
        <ecNumber evidence="3">7.1.1.2</ecNumber>
    </recommendedName>
    <alternativeName>
        <fullName evidence="14">NADH dehydrogenase subunit 6</fullName>
    </alternativeName>
</protein>
<dbReference type="GO" id="GO:0008137">
    <property type="term" value="F:NADH dehydrogenase (ubiquinone) activity"/>
    <property type="evidence" value="ECO:0007669"/>
    <property type="project" value="UniProtKB-EC"/>
</dbReference>
<evidence type="ECO:0000256" key="14">
    <source>
        <dbReference type="ARBA" id="ARBA00031019"/>
    </source>
</evidence>
<evidence type="ECO:0000256" key="10">
    <source>
        <dbReference type="ARBA" id="ARBA00022989"/>
    </source>
</evidence>
<evidence type="ECO:0000256" key="15">
    <source>
        <dbReference type="ARBA" id="ARBA00049551"/>
    </source>
</evidence>
<evidence type="ECO:0000256" key="11">
    <source>
        <dbReference type="ARBA" id="ARBA00023027"/>
    </source>
</evidence>
<evidence type="ECO:0000256" key="8">
    <source>
        <dbReference type="ARBA" id="ARBA00022967"/>
    </source>
</evidence>
<evidence type="ECO:0000256" key="13">
    <source>
        <dbReference type="ARBA" id="ARBA00023136"/>
    </source>
</evidence>
<keyword evidence="5" id="KW-0813">Transport</keyword>
<keyword evidence="11" id="KW-0520">NAD</keyword>
<evidence type="ECO:0000256" key="3">
    <source>
        <dbReference type="ARBA" id="ARBA00012944"/>
    </source>
</evidence>
<keyword evidence="9" id="KW-0249">Electron transport</keyword>
<evidence type="ECO:0000256" key="5">
    <source>
        <dbReference type="ARBA" id="ARBA00022448"/>
    </source>
</evidence>
<feature type="transmembrane region" description="Helical" evidence="16">
    <location>
        <begin position="85"/>
        <end position="107"/>
    </location>
</feature>
<dbReference type="InterPro" id="IPR050269">
    <property type="entry name" value="ComplexI_Subunit6"/>
</dbReference>
<accession>A0A192U5N5</accession>
<evidence type="ECO:0000256" key="12">
    <source>
        <dbReference type="ARBA" id="ARBA00023128"/>
    </source>
</evidence>
<evidence type="ECO:0000256" key="7">
    <source>
        <dbReference type="ARBA" id="ARBA00022692"/>
    </source>
</evidence>
<keyword evidence="10 16" id="KW-1133">Transmembrane helix</keyword>
<feature type="transmembrane region" description="Helical" evidence="16">
    <location>
        <begin position="24"/>
        <end position="45"/>
    </location>
</feature>
<proteinExistence type="inferred from homology"/>
<dbReference type="AlphaFoldDB" id="A0A192U5N5"/>
<geneLocation type="mitochondrion" evidence="17"/>
<dbReference type="EC" id="7.1.1.2" evidence="3"/>
<feature type="transmembrane region" description="Helical" evidence="16">
    <location>
        <begin position="52"/>
        <end position="73"/>
    </location>
</feature>
<keyword evidence="6" id="KW-0679">Respiratory chain</keyword>
<comment type="subcellular location">
    <subcellularLocation>
        <location evidence="1">Mitochondrion membrane</location>
        <topology evidence="1">Multi-pass membrane protein</topology>
    </subcellularLocation>
</comment>
<gene>
    <name evidence="17" type="primary">ND6</name>
</gene>
<evidence type="ECO:0000256" key="9">
    <source>
        <dbReference type="ARBA" id="ARBA00022982"/>
    </source>
</evidence>
<keyword evidence="8" id="KW-1278">Translocase</keyword>
<evidence type="ECO:0000256" key="6">
    <source>
        <dbReference type="ARBA" id="ARBA00022660"/>
    </source>
</evidence>
<keyword evidence="12 17" id="KW-0496">Mitochondrion</keyword>
<evidence type="ECO:0000256" key="2">
    <source>
        <dbReference type="ARBA" id="ARBA00005698"/>
    </source>
</evidence>
<keyword evidence="7 16" id="KW-0812">Transmembrane</keyword>